<evidence type="ECO:0000313" key="2">
    <source>
        <dbReference type="Proteomes" id="UP001056384"/>
    </source>
</evidence>
<name>A0A9Q9EJN3_9PEZI</name>
<organism evidence="1 2">
    <name type="scientific">Septoria linicola</name>
    <dbReference type="NCBI Taxonomy" id="215465"/>
    <lineage>
        <taxon>Eukaryota</taxon>
        <taxon>Fungi</taxon>
        <taxon>Dikarya</taxon>
        <taxon>Ascomycota</taxon>
        <taxon>Pezizomycotina</taxon>
        <taxon>Dothideomycetes</taxon>
        <taxon>Dothideomycetidae</taxon>
        <taxon>Mycosphaerellales</taxon>
        <taxon>Mycosphaerellaceae</taxon>
        <taxon>Septoria</taxon>
    </lineage>
</organism>
<sequence length="159" mass="18999">MPAHSTTRDYLTNWHNKLYDLEWLPWSGTFFQGIRPRPTQGYIQFFHNPNDAPQVEAHFRSIHDVRITMGEESESVQEMMDRYIAVIKAEYNMYWSMRVVYEQAGWPDGFVKERFRRGVDEWEEGWRQVTAENGKDVGKMVEGKALREWYHKNARNHAV</sequence>
<dbReference type="EMBL" id="CP099422">
    <property type="protein sequence ID" value="USW53205.1"/>
    <property type="molecule type" value="Genomic_DNA"/>
</dbReference>
<proteinExistence type="predicted"/>
<reference evidence="1" key="1">
    <citation type="submission" date="2022-06" db="EMBL/GenBank/DDBJ databases">
        <title>Complete genome sequences of two strains of the flax pathogen Septoria linicola.</title>
        <authorList>
            <person name="Lapalu N."/>
            <person name="Simon A."/>
            <person name="Demenou B."/>
            <person name="Paumier D."/>
            <person name="Guillot M.-P."/>
            <person name="Gout L."/>
            <person name="Valade R."/>
        </authorList>
    </citation>
    <scope>NUCLEOTIDE SEQUENCE</scope>
    <source>
        <strain evidence="1">SE15195</strain>
    </source>
</reference>
<gene>
    <name evidence="1" type="ORF">Slin15195_G065240</name>
</gene>
<keyword evidence="2" id="KW-1185">Reference proteome</keyword>
<dbReference type="AlphaFoldDB" id="A0A9Q9EJN3"/>
<dbReference type="OrthoDB" id="10615795at2759"/>
<dbReference type="Proteomes" id="UP001056384">
    <property type="component" value="Chromosome 5"/>
</dbReference>
<protein>
    <submittedName>
        <fullName evidence="1">Uncharacterized protein</fullName>
    </submittedName>
</protein>
<evidence type="ECO:0000313" key="1">
    <source>
        <dbReference type="EMBL" id="USW53205.1"/>
    </source>
</evidence>
<accession>A0A9Q9EJN3</accession>